<dbReference type="EMBL" id="BAAASL010000014">
    <property type="protein sequence ID" value="GAA2719893.1"/>
    <property type="molecule type" value="Genomic_DNA"/>
</dbReference>
<dbReference type="EMBL" id="BAAASL010000014">
    <property type="protein sequence ID" value="GAA2719960.1"/>
    <property type="molecule type" value="Genomic_DNA"/>
</dbReference>
<proteinExistence type="predicted"/>
<reference evidence="2" key="1">
    <citation type="journal article" date="2014" name="Int. J. Syst. Evol. Microbiol.">
        <title>Complete genome of a new Firmicutes species belonging to the dominant human colonic microbiota ('Ruminococcus bicirculans') reveals two chromosomes and a selective capacity to utilize plant glucans.</title>
        <authorList>
            <consortium name="NISC Comparative Sequencing Program"/>
            <person name="Wegmann U."/>
            <person name="Louis P."/>
            <person name="Goesmann A."/>
            <person name="Henrissat B."/>
            <person name="Duncan S.H."/>
            <person name="Flint H.J."/>
        </authorList>
    </citation>
    <scope>NUCLEOTIDE SEQUENCE</scope>
    <source>
        <strain evidence="2">JCM 4542</strain>
    </source>
</reference>
<evidence type="ECO:0000313" key="2">
    <source>
        <dbReference type="EMBL" id="GAA2719960.1"/>
    </source>
</evidence>
<dbReference type="Proteomes" id="UP001500886">
    <property type="component" value="Unassembled WGS sequence"/>
</dbReference>
<dbReference type="RefSeq" id="WP_344436713.1">
    <property type="nucleotide sequence ID" value="NZ_BAAASL010000014.1"/>
</dbReference>
<reference evidence="1 3" key="2">
    <citation type="journal article" date="2019" name="Int. J. Syst. Evol. Microbiol.">
        <title>The Global Catalogue of Microorganisms (GCM) 10K type strain sequencing project: providing services to taxonomists for standard genome sequencing and annotation.</title>
        <authorList>
            <consortium name="The Broad Institute Genomics Platform"/>
            <consortium name="The Broad Institute Genome Sequencing Center for Infectious Disease"/>
            <person name="Wu L."/>
            <person name="Ma J."/>
        </authorList>
    </citation>
    <scope>NUCLEOTIDE SEQUENCE [LARGE SCALE GENOMIC DNA]</scope>
    <source>
        <strain evidence="1 3">JCM 4542</strain>
    </source>
</reference>
<name>A0ABN3TWH2_9ACTN</name>
<reference evidence="1" key="3">
    <citation type="submission" date="2023-12" db="EMBL/GenBank/DDBJ databases">
        <authorList>
            <person name="Sun Q."/>
            <person name="Inoue M."/>
        </authorList>
    </citation>
    <scope>NUCLEOTIDE SEQUENCE</scope>
    <source>
        <strain evidence="1">JCM 4542</strain>
    </source>
</reference>
<comment type="caution">
    <text evidence="1">The sequence shown here is derived from an EMBL/GenBank/DDBJ whole genome shotgun (WGS) entry which is preliminary data.</text>
</comment>
<protein>
    <submittedName>
        <fullName evidence="1">Uncharacterized protein</fullName>
    </submittedName>
</protein>
<evidence type="ECO:0000313" key="1">
    <source>
        <dbReference type="EMBL" id="GAA2719893.1"/>
    </source>
</evidence>
<evidence type="ECO:0000313" key="3">
    <source>
        <dbReference type="Proteomes" id="UP001500886"/>
    </source>
</evidence>
<gene>
    <name evidence="1" type="ORF">GCM10010315_39010</name>
    <name evidence="2" type="ORF">GCM10010315_39220</name>
</gene>
<accession>A0ABN3TWH2</accession>
<sequence>MSVKDELTVIERSLEDLDRAIGRLEQHLGKGLEMRRLRLDAGHLREDLALLRAGTPAAAEAHQPVQLVTIPDTPYDASLWKDADEEGLGCRDRRAP</sequence>
<keyword evidence="3" id="KW-1185">Reference proteome</keyword>
<organism evidence="1 3">
    <name type="scientific">Streptomyces luteosporeus</name>
    <dbReference type="NCBI Taxonomy" id="173856"/>
    <lineage>
        <taxon>Bacteria</taxon>
        <taxon>Bacillati</taxon>
        <taxon>Actinomycetota</taxon>
        <taxon>Actinomycetes</taxon>
        <taxon>Kitasatosporales</taxon>
        <taxon>Streptomycetaceae</taxon>
        <taxon>Streptomyces</taxon>
    </lineage>
</organism>